<comment type="caution">
    <text evidence="1">The sequence shown here is derived from an EMBL/GenBank/DDBJ whole genome shotgun (WGS) entry which is preliminary data.</text>
</comment>
<proteinExistence type="predicted"/>
<dbReference type="RefSeq" id="WP_306745208.1">
    <property type="nucleotide sequence ID" value="NZ_NSDM01000003.1"/>
</dbReference>
<organism evidence="1 2">
    <name type="scientific">Saccharothrix yanglingensis</name>
    <dbReference type="NCBI Taxonomy" id="659496"/>
    <lineage>
        <taxon>Bacteria</taxon>
        <taxon>Bacillati</taxon>
        <taxon>Actinomycetota</taxon>
        <taxon>Actinomycetes</taxon>
        <taxon>Pseudonocardiales</taxon>
        <taxon>Pseudonocardiaceae</taxon>
        <taxon>Saccharothrix</taxon>
    </lineage>
</organism>
<evidence type="ECO:0000313" key="2">
    <source>
        <dbReference type="Proteomes" id="UP001225605"/>
    </source>
</evidence>
<sequence length="200" mass="21720">MHDPALFTDPENWTGGFYELSLEIGVPDDGRRQRALTALWRAAAVTGCCAGRDREPADQPAVPLTVASLEEFGHLRGVARPPRGGPVVCGCFSTCFEDTEDWLTLYLPLGALARADRRIGGFPFGPDGDPRSLAWRAPLDTWLVGVADEVFRQVDFRIGLVGFEVDHTTAAELGGVVPGQRRNGYLLPAGGRLEYTPANR</sequence>
<gene>
    <name evidence="1" type="ORF">CKY47_08850</name>
</gene>
<evidence type="ECO:0000313" key="1">
    <source>
        <dbReference type="EMBL" id="MDQ2584085.1"/>
    </source>
</evidence>
<keyword evidence="2" id="KW-1185">Reference proteome</keyword>
<dbReference type="EMBL" id="NSDM01000003">
    <property type="protein sequence ID" value="MDQ2584085.1"/>
    <property type="molecule type" value="Genomic_DNA"/>
</dbReference>
<accession>A0ABU0WW39</accession>
<dbReference type="Proteomes" id="UP001225605">
    <property type="component" value="Unassembled WGS sequence"/>
</dbReference>
<name>A0ABU0WW39_9PSEU</name>
<protein>
    <submittedName>
        <fullName evidence="1">Uncharacterized protein</fullName>
    </submittedName>
</protein>
<reference evidence="1 2" key="1">
    <citation type="submission" date="2017-06" db="EMBL/GenBank/DDBJ databases">
        <title>Cultured bacterium strain Saccharothrix yanglingensis Hhs.015.</title>
        <authorList>
            <person name="Xia Y."/>
        </authorList>
    </citation>
    <scope>NUCLEOTIDE SEQUENCE [LARGE SCALE GENOMIC DNA]</scope>
    <source>
        <strain evidence="1 2">Hhs.015</strain>
    </source>
</reference>